<dbReference type="InterPro" id="IPR025460">
    <property type="entry name" value="DUF4280"/>
</dbReference>
<dbReference type="AlphaFoldDB" id="A0A923LTY5"/>
<sequence length="125" mass="12535">MANPVVNTAVCTCSFGTVPMVLPVVSQQTVMMGSMPAATIMDNKCTTFGMCSCPANPAVAAATAAALGVLTPSACIPVTVAPWTPGAPTVAVCGKTLLNNASKLMCQYGGVIQVTMTPAVTVKTP</sequence>
<evidence type="ECO:0000313" key="2">
    <source>
        <dbReference type="Proteomes" id="UP000606499"/>
    </source>
</evidence>
<gene>
    <name evidence="1" type="ORF">H8S45_07295</name>
</gene>
<evidence type="ECO:0000313" key="1">
    <source>
        <dbReference type="EMBL" id="MBC5725261.1"/>
    </source>
</evidence>
<dbReference type="EMBL" id="JACOPL010000006">
    <property type="protein sequence ID" value="MBC5725261.1"/>
    <property type="molecule type" value="Genomic_DNA"/>
</dbReference>
<dbReference type="Pfam" id="PF14107">
    <property type="entry name" value="DUF4280"/>
    <property type="match status" value="1"/>
</dbReference>
<dbReference type="RefSeq" id="WP_054326496.1">
    <property type="nucleotide sequence ID" value="NZ_JACOPL010000006.1"/>
</dbReference>
<dbReference type="Proteomes" id="UP000606499">
    <property type="component" value="Unassembled WGS sequence"/>
</dbReference>
<organism evidence="1 2">
    <name type="scientific">Agathobaculum faecis</name>
    <dbReference type="NCBI Taxonomy" id="2763013"/>
    <lineage>
        <taxon>Bacteria</taxon>
        <taxon>Bacillati</taxon>
        <taxon>Bacillota</taxon>
        <taxon>Clostridia</taxon>
        <taxon>Eubacteriales</taxon>
        <taxon>Butyricicoccaceae</taxon>
        <taxon>Agathobaculum</taxon>
    </lineage>
</organism>
<comment type="caution">
    <text evidence="1">The sequence shown here is derived from an EMBL/GenBank/DDBJ whole genome shotgun (WGS) entry which is preliminary data.</text>
</comment>
<name>A0A923LTY5_9FIRM</name>
<protein>
    <submittedName>
        <fullName evidence="1">DUF4280 domain-containing protein</fullName>
    </submittedName>
</protein>
<accession>A0A923LTY5</accession>
<proteinExistence type="predicted"/>
<reference evidence="1" key="1">
    <citation type="submission" date="2020-08" db="EMBL/GenBank/DDBJ databases">
        <title>Genome public.</title>
        <authorList>
            <person name="Liu C."/>
            <person name="Sun Q."/>
        </authorList>
    </citation>
    <scope>NUCLEOTIDE SEQUENCE</scope>
    <source>
        <strain evidence="1">NSJ-28</strain>
    </source>
</reference>
<keyword evidence="2" id="KW-1185">Reference proteome</keyword>